<protein>
    <recommendedName>
        <fullName evidence="12 13">Protein translocase subunit SecA</fullName>
        <ecNumber evidence="12">7.4.2.8</ecNumber>
    </recommendedName>
</protein>
<dbReference type="CDD" id="cd17928">
    <property type="entry name" value="DEXDc_SecA"/>
    <property type="match status" value="1"/>
</dbReference>
<evidence type="ECO:0000256" key="3">
    <source>
        <dbReference type="ARBA" id="ARBA00022448"/>
    </source>
</evidence>
<dbReference type="InterPro" id="IPR011130">
    <property type="entry name" value="SecA_preprotein_X-link_dom"/>
</dbReference>
<feature type="region of interest" description="Disordered" evidence="14">
    <location>
        <begin position="407"/>
        <end position="426"/>
    </location>
</feature>
<dbReference type="Gene3D" id="3.10.450.50">
    <property type="match status" value="1"/>
</dbReference>
<evidence type="ECO:0000313" key="18">
    <source>
        <dbReference type="EMBL" id="TSC96564.1"/>
    </source>
</evidence>
<dbReference type="InterPro" id="IPR014001">
    <property type="entry name" value="Helicase_ATP-bd"/>
</dbReference>
<keyword evidence="10 12" id="KW-0811">Translocation</keyword>
<evidence type="ECO:0000256" key="12">
    <source>
        <dbReference type="HAMAP-Rule" id="MF_01382"/>
    </source>
</evidence>
<keyword evidence="11 12" id="KW-0472">Membrane</keyword>
<dbReference type="Gene3D" id="1.10.3060.10">
    <property type="entry name" value="Helical scaffold and wing domains of SecA"/>
    <property type="match status" value="2"/>
</dbReference>
<dbReference type="PROSITE" id="PS51196">
    <property type="entry name" value="SECA_MOTOR_DEAD"/>
    <property type="match status" value="1"/>
</dbReference>
<dbReference type="GO" id="GO:0065002">
    <property type="term" value="P:intracellular protein transmembrane transport"/>
    <property type="evidence" value="ECO:0007669"/>
    <property type="project" value="UniProtKB-UniRule"/>
</dbReference>
<evidence type="ECO:0000256" key="9">
    <source>
        <dbReference type="ARBA" id="ARBA00022967"/>
    </source>
</evidence>
<dbReference type="InterPro" id="IPR000185">
    <property type="entry name" value="SecA"/>
</dbReference>
<dbReference type="Pfam" id="PF07516">
    <property type="entry name" value="SecA_SW"/>
    <property type="match status" value="2"/>
</dbReference>
<dbReference type="NCBIfam" id="NF009538">
    <property type="entry name" value="PRK12904.1"/>
    <property type="match status" value="1"/>
</dbReference>
<dbReference type="Gene3D" id="3.90.1440.10">
    <property type="entry name" value="SecA, preprotein cross-linking domain"/>
    <property type="match status" value="1"/>
</dbReference>
<evidence type="ECO:0000256" key="1">
    <source>
        <dbReference type="ARBA" id="ARBA00004170"/>
    </source>
</evidence>
<evidence type="ECO:0000256" key="5">
    <source>
        <dbReference type="ARBA" id="ARBA00022490"/>
    </source>
</evidence>
<dbReference type="SUPFAM" id="SSF81886">
    <property type="entry name" value="Helical scaffold and wing domains of SecA"/>
    <property type="match status" value="1"/>
</dbReference>
<feature type="compositionally biased region" description="Polar residues" evidence="14">
    <location>
        <begin position="409"/>
        <end position="422"/>
    </location>
</feature>
<dbReference type="InterPro" id="IPR027417">
    <property type="entry name" value="P-loop_NTPase"/>
</dbReference>
<dbReference type="PROSITE" id="PS01312">
    <property type="entry name" value="SECA"/>
    <property type="match status" value="1"/>
</dbReference>
<gene>
    <name evidence="12" type="primary">secA</name>
    <name evidence="18" type="ORF">CEN88_321</name>
</gene>
<evidence type="ECO:0000256" key="6">
    <source>
        <dbReference type="ARBA" id="ARBA00022741"/>
    </source>
</evidence>
<dbReference type="Pfam" id="PF01043">
    <property type="entry name" value="SecA_PP_bind"/>
    <property type="match status" value="1"/>
</dbReference>
<dbReference type="PROSITE" id="PS51194">
    <property type="entry name" value="HELICASE_CTER"/>
    <property type="match status" value="1"/>
</dbReference>
<dbReference type="InterPro" id="IPR001650">
    <property type="entry name" value="Helicase_C-like"/>
</dbReference>
<evidence type="ECO:0000256" key="13">
    <source>
        <dbReference type="RuleBase" id="RU003874"/>
    </source>
</evidence>
<dbReference type="SUPFAM" id="SSF52540">
    <property type="entry name" value="P-loop containing nucleoside triphosphate hydrolases"/>
    <property type="match status" value="2"/>
</dbReference>
<dbReference type="FunFam" id="3.40.50.300:FF:000113">
    <property type="entry name" value="Preprotein translocase subunit SecA"/>
    <property type="match status" value="1"/>
</dbReference>
<feature type="domain" description="Helicase ATP-binding" evidence="15">
    <location>
        <begin position="1"/>
        <end position="155"/>
    </location>
</feature>
<evidence type="ECO:0000256" key="7">
    <source>
        <dbReference type="ARBA" id="ARBA00022840"/>
    </source>
</evidence>
<feature type="region of interest" description="Disordered" evidence="14">
    <location>
        <begin position="694"/>
        <end position="742"/>
    </location>
</feature>
<comment type="catalytic activity">
    <reaction evidence="12">
        <text>ATP + H2O + cellular proteinSide 1 = ADP + phosphate + cellular proteinSide 2.</text>
        <dbReference type="EC" id="7.4.2.8"/>
    </reaction>
</comment>
<accession>A0A554LUP6</accession>
<dbReference type="GO" id="GO:0005829">
    <property type="term" value="C:cytosol"/>
    <property type="evidence" value="ECO:0007669"/>
    <property type="project" value="TreeGrafter"/>
</dbReference>
<dbReference type="PANTHER" id="PTHR30612:SF0">
    <property type="entry name" value="CHLOROPLAST PROTEIN-TRANSPORTING ATPASE"/>
    <property type="match status" value="1"/>
</dbReference>
<comment type="caution">
    <text evidence="18">The sequence shown here is derived from an EMBL/GenBank/DDBJ whole genome shotgun (WGS) entry which is preliminary data.</text>
</comment>
<dbReference type="HAMAP" id="MF_01382">
    <property type="entry name" value="SecA"/>
    <property type="match status" value="1"/>
</dbReference>
<evidence type="ECO:0000313" key="19">
    <source>
        <dbReference type="Proteomes" id="UP000318711"/>
    </source>
</evidence>
<dbReference type="GO" id="GO:0006605">
    <property type="term" value="P:protein targeting"/>
    <property type="evidence" value="ECO:0007669"/>
    <property type="project" value="UniProtKB-UniRule"/>
</dbReference>
<proteinExistence type="inferred from homology"/>
<evidence type="ECO:0000259" key="16">
    <source>
        <dbReference type="PROSITE" id="PS51194"/>
    </source>
</evidence>
<dbReference type="SUPFAM" id="SSF81767">
    <property type="entry name" value="Pre-protein crosslinking domain of SecA"/>
    <property type="match status" value="1"/>
</dbReference>
<dbReference type="InterPro" id="IPR020937">
    <property type="entry name" value="SecA_CS"/>
</dbReference>
<comment type="similarity">
    <text evidence="2 12 13">Belongs to the SecA family.</text>
</comment>
<dbReference type="SMART" id="SM00958">
    <property type="entry name" value="SecA_PP_bind"/>
    <property type="match status" value="1"/>
</dbReference>
<evidence type="ECO:0000256" key="14">
    <source>
        <dbReference type="SAM" id="MobiDB-lite"/>
    </source>
</evidence>
<keyword evidence="6 12" id="KW-0547">Nucleotide-binding</keyword>
<evidence type="ECO:0000259" key="15">
    <source>
        <dbReference type="PROSITE" id="PS51192"/>
    </source>
</evidence>
<feature type="binding site" evidence="12">
    <location>
        <position position="402"/>
    </location>
    <ligand>
        <name>ATP</name>
        <dbReference type="ChEBI" id="CHEBI:30616"/>
    </ligand>
</feature>
<dbReference type="Gene3D" id="3.40.50.300">
    <property type="entry name" value="P-loop containing nucleotide triphosphate hydrolases"/>
    <property type="match status" value="2"/>
</dbReference>
<comment type="subcellular location">
    <subcellularLocation>
        <location evidence="12">Cell membrane</location>
        <topology evidence="12">Peripheral membrane protein</topology>
        <orientation evidence="12">Cytoplasmic side</orientation>
    </subcellularLocation>
    <subcellularLocation>
        <location evidence="12">Cytoplasm</location>
    </subcellularLocation>
    <subcellularLocation>
        <location evidence="1">Membrane</location>
        <topology evidence="1">Peripheral membrane protein</topology>
    </subcellularLocation>
    <text evidence="12">Distribution is 50-50.</text>
</comment>
<dbReference type="GO" id="GO:0017038">
    <property type="term" value="P:protein import"/>
    <property type="evidence" value="ECO:0007669"/>
    <property type="project" value="InterPro"/>
</dbReference>
<comment type="function">
    <text evidence="12">Part of the Sec protein translocase complex. Interacts with the SecYEG preprotein conducting channel. Has a central role in coupling the hydrolysis of ATP to the transfer of proteins into and across the cell membrane, serving as an ATP-driven molecular motor driving the stepwise translocation of polypeptide chains across the membrane.</text>
</comment>
<dbReference type="PANTHER" id="PTHR30612">
    <property type="entry name" value="SECA INNER MEMBRANE COMPONENT OF SEC PROTEIN SECRETION SYSTEM"/>
    <property type="match status" value="1"/>
</dbReference>
<dbReference type="GO" id="GO:0008564">
    <property type="term" value="F:protein-exporting ATPase activity"/>
    <property type="evidence" value="ECO:0007669"/>
    <property type="project" value="UniProtKB-EC"/>
</dbReference>
<evidence type="ECO:0000256" key="8">
    <source>
        <dbReference type="ARBA" id="ARBA00022927"/>
    </source>
</evidence>
<dbReference type="GO" id="GO:0005886">
    <property type="term" value="C:plasma membrane"/>
    <property type="evidence" value="ECO:0007669"/>
    <property type="project" value="UniProtKB-SubCell"/>
</dbReference>
<dbReference type="InterPro" id="IPR036670">
    <property type="entry name" value="SecA_X-link_sf"/>
</dbReference>
<dbReference type="GO" id="GO:0005524">
    <property type="term" value="F:ATP binding"/>
    <property type="evidence" value="ECO:0007669"/>
    <property type="project" value="UniProtKB-UniRule"/>
</dbReference>
<dbReference type="AlphaFoldDB" id="A0A554LUP6"/>
<dbReference type="PRINTS" id="PR00906">
    <property type="entry name" value="SECA"/>
</dbReference>
<evidence type="ECO:0000259" key="17">
    <source>
        <dbReference type="PROSITE" id="PS51196"/>
    </source>
</evidence>
<dbReference type="InterPro" id="IPR011115">
    <property type="entry name" value="SecA_DEAD"/>
</dbReference>
<dbReference type="CDD" id="cd18803">
    <property type="entry name" value="SF2_C_secA"/>
    <property type="match status" value="1"/>
</dbReference>
<dbReference type="EMBL" id="VMGL01000035">
    <property type="protein sequence ID" value="TSC96564.1"/>
    <property type="molecule type" value="Genomic_DNA"/>
</dbReference>
<feature type="domain" description="SecA family profile" evidence="17">
    <location>
        <begin position="1"/>
        <end position="513"/>
    </location>
</feature>
<keyword evidence="4 12" id="KW-1003">Cell membrane</keyword>
<evidence type="ECO:0000256" key="2">
    <source>
        <dbReference type="ARBA" id="ARBA00007650"/>
    </source>
</evidence>
<keyword evidence="8 12" id="KW-0653">Protein transport</keyword>
<dbReference type="Pfam" id="PF07517">
    <property type="entry name" value="SecA_DEAD"/>
    <property type="match status" value="1"/>
</dbReference>
<evidence type="ECO:0000256" key="4">
    <source>
        <dbReference type="ARBA" id="ARBA00022475"/>
    </source>
</evidence>
<keyword evidence="3 12" id="KW-0813">Transport</keyword>
<sequence>MPLYLNALAGKGCHLVTVNDYLAKRDCAWMGAIFNFLGLKTTAIGHEQSWVYNSDVKEDFDPAEPEKLLLPISRQEAYAADVTYGTNNEFGFDYLRDNMARRVEDCVQRDLTYAIVDEVDSILIDEARTPLIISAADAESADLYRQFAVLLAPLRPEKDFIIDEKDRAVNLTPDGLKKIEAALKIENIYHPQYVRLVHHLEEALKAKALFQKNKDYVIKEGEIIIVDEFTGRLLPGRRYSEGLHQAIEAKEGVAVKEESKTLATISFQNYFRLYDKLSGMTGTAKTEEEEFYQIYGLEVILIPTNRPMIRTDSQDRIYKNHSGKMTAVVEEIKAAQRRGQPVLVGTISIERNQELSRLLKKAGIDHNILNAKHHQREARIISQAGRLKAVTVATNMAGRGVDIMLGGQPPSNKQQATNNNQHPKLKAAGKDYKKWEEERQKVLDLGGLYVIGTERHESRRIDNQLRGRSGRQGDPGRSCFFVSMDDDLMRIFGGERLKNLMGRLGLPDEQQIENRMITRSIESAQKKVEGHNFDIRKHLVEYDDVANRQRQAIYRQRRRILELGFNNQWPDWLHQEILEMMAEEEKNRYHEKIKQYKLETLKPLERAVYLQTIDILWIDHLNALANLREGIGLRGYGQRDPLVEYKQEAFRLFEALNQGIINQVKEILLNIELSPVNPPPIQPIPPLVESRVNLQGADDGSGAENSAAHKTTNKKTGRNDPCPCGATKSDGRPVKFKHCHGR</sequence>
<dbReference type="InterPro" id="IPR011116">
    <property type="entry name" value="SecA_Wing/Scaffold"/>
</dbReference>
<keyword evidence="5 12" id="KW-0963">Cytoplasm</keyword>
<dbReference type="InterPro" id="IPR044722">
    <property type="entry name" value="SecA_SF2_C"/>
</dbReference>
<organism evidence="18 19">
    <name type="scientific">Candidatus Berkelbacteria bacterium Licking1014_2</name>
    <dbReference type="NCBI Taxonomy" id="2017146"/>
    <lineage>
        <taxon>Bacteria</taxon>
        <taxon>Candidatus Berkelbacteria</taxon>
    </lineage>
</organism>
<dbReference type="InterPro" id="IPR036266">
    <property type="entry name" value="SecA_Wing/Scaffold_sf"/>
</dbReference>
<evidence type="ECO:0000256" key="11">
    <source>
        <dbReference type="ARBA" id="ARBA00023136"/>
    </source>
</evidence>
<dbReference type="Proteomes" id="UP000318711">
    <property type="component" value="Unassembled WGS sequence"/>
</dbReference>
<name>A0A554LUP6_9BACT</name>
<reference evidence="18 19" key="1">
    <citation type="submission" date="2017-07" db="EMBL/GenBank/DDBJ databases">
        <title>Mechanisms for carbon and nitrogen cycling indicate functional differentiation within the Candidate Phyla Radiation.</title>
        <authorList>
            <person name="Danczak R.E."/>
            <person name="Johnston M.D."/>
            <person name="Kenah C."/>
            <person name="Slattery M."/>
            <person name="Wrighton K.C."/>
            <person name="Wilkins M.J."/>
        </authorList>
    </citation>
    <scope>NUCLEOTIDE SEQUENCE [LARGE SCALE GENOMIC DNA]</scope>
    <source>
        <strain evidence="18">Licking1014_2</strain>
    </source>
</reference>
<keyword evidence="9 12" id="KW-1278">Translocase</keyword>
<comment type="subunit">
    <text evidence="12">Monomer and homodimer. Part of the essential Sec protein translocation apparatus which comprises SecA, SecYEG and auxiliary proteins SecDF. Other proteins may also be involved.</text>
</comment>
<dbReference type="Pfam" id="PF21090">
    <property type="entry name" value="P-loop_SecA"/>
    <property type="match status" value="1"/>
</dbReference>
<comment type="caution">
    <text evidence="12">Lacks conserved residue(s) required for the propagation of feature annotation.</text>
</comment>
<dbReference type="PROSITE" id="PS51192">
    <property type="entry name" value="HELICASE_ATP_BIND_1"/>
    <property type="match status" value="1"/>
</dbReference>
<dbReference type="GO" id="GO:0031522">
    <property type="term" value="C:cell envelope Sec protein transport complex"/>
    <property type="evidence" value="ECO:0007669"/>
    <property type="project" value="TreeGrafter"/>
</dbReference>
<dbReference type="GO" id="GO:0043952">
    <property type="term" value="P:protein transport by the Sec complex"/>
    <property type="evidence" value="ECO:0007669"/>
    <property type="project" value="UniProtKB-ARBA"/>
</dbReference>
<dbReference type="SMART" id="SM00957">
    <property type="entry name" value="SecA_DEAD"/>
    <property type="match status" value="1"/>
</dbReference>
<keyword evidence="7 12" id="KW-0067">ATP-binding</keyword>
<dbReference type="NCBIfam" id="TIGR00963">
    <property type="entry name" value="secA"/>
    <property type="match status" value="1"/>
</dbReference>
<feature type="domain" description="Helicase C-terminal" evidence="16">
    <location>
        <begin position="327"/>
        <end position="529"/>
    </location>
</feature>
<dbReference type="EC" id="7.4.2.8" evidence="12"/>
<dbReference type="InterPro" id="IPR014018">
    <property type="entry name" value="SecA_motor_DEAD"/>
</dbReference>
<evidence type="ECO:0000256" key="10">
    <source>
        <dbReference type="ARBA" id="ARBA00023010"/>
    </source>
</evidence>